<protein>
    <submittedName>
        <fullName evidence="2">Uncharacterized protein</fullName>
    </submittedName>
</protein>
<keyword evidence="1" id="KW-1185">Reference proteome</keyword>
<proteinExistence type="predicted"/>
<evidence type="ECO:0000313" key="2">
    <source>
        <dbReference type="WBParaSite" id="nRc.2.0.1.t47685-RA"/>
    </source>
</evidence>
<evidence type="ECO:0000313" key="1">
    <source>
        <dbReference type="Proteomes" id="UP000887565"/>
    </source>
</evidence>
<organism evidence="1 2">
    <name type="scientific">Romanomermis culicivorax</name>
    <name type="common">Nematode worm</name>
    <dbReference type="NCBI Taxonomy" id="13658"/>
    <lineage>
        <taxon>Eukaryota</taxon>
        <taxon>Metazoa</taxon>
        <taxon>Ecdysozoa</taxon>
        <taxon>Nematoda</taxon>
        <taxon>Enoplea</taxon>
        <taxon>Dorylaimia</taxon>
        <taxon>Mermithida</taxon>
        <taxon>Mermithoidea</taxon>
        <taxon>Mermithidae</taxon>
        <taxon>Romanomermis</taxon>
    </lineage>
</organism>
<reference evidence="2" key="1">
    <citation type="submission" date="2022-11" db="UniProtKB">
        <authorList>
            <consortium name="WormBaseParasite"/>
        </authorList>
    </citation>
    <scope>IDENTIFICATION</scope>
</reference>
<dbReference type="AlphaFoldDB" id="A0A915L980"/>
<sequence>MGTLVCPIVEQLVGGNAFDPHIINLVRNGWQSGVSFELQAVGDSHFVHGQHREVEGFENSVQSIFSEENQWVLCGVVALKRGDDCCDGWVGGLWACDFFMGGDSYGFDRRWRVVGGQQHIDSQALEARIAVLFVLEPFEGLVISADDDVLAIYVVVVHPETVDNSEAFAFHCTVLSFGISEYAAVVGDDPLIFAIFLVQNCTDCSPTCIGLYDELSFTIVHWVAEEGR</sequence>
<dbReference type="WBParaSite" id="nRc.2.0.1.t47685-RA">
    <property type="protein sequence ID" value="nRc.2.0.1.t47685-RA"/>
    <property type="gene ID" value="nRc.2.0.1.g47685"/>
</dbReference>
<name>A0A915L980_ROMCU</name>
<dbReference type="Proteomes" id="UP000887565">
    <property type="component" value="Unplaced"/>
</dbReference>
<accession>A0A915L980</accession>